<name>A0ACB7RRA2_HYAAI</name>
<gene>
    <name evidence="1" type="ORF">HPB50_001061</name>
</gene>
<dbReference type="Proteomes" id="UP000821845">
    <property type="component" value="Chromosome 8"/>
</dbReference>
<evidence type="ECO:0000313" key="1">
    <source>
        <dbReference type="EMBL" id="KAH6923422.1"/>
    </source>
</evidence>
<proteinExistence type="predicted"/>
<accession>A0ACB7RRA2</accession>
<keyword evidence="2" id="KW-1185">Reference proteome</keyword>
<organism evidence="1 2">
    <name type="scientific">Hyalomma asiaticum</name>
    <name type="common">Tick</name>
    <dbReference type="NCBI Taxonomy" id="266040"/>
    <lineage>
        <taxon>Eukaryota</taxon>
        <taxon>Metazoa</taxon>
        <taxon>Ecdysozoa</taxon>
        <taxon>Arthropoda</taxon>
        <taxon>Chelicerata</taxon>
        <taxon>Arachnida</taxon>
        <taxon>Acari</taxon>
        <taxon>Parasitiformes</taxon>
        <taxon>Ixodida</taxon>
        <taxon>Ixodoidea</taxon>
        <taxon>Ixodidae</taxon>
        <taxon>Hyalomminae</taxon>
        <taxon>Hyalomma</taxon>
    </lineage>
</organism>
<evidence type="ECO:0000313" key="2">
    <source>
        <dbReference type="Proteomes" id="UP000821845"/>
    </source>
</evidence>
<reference evidence="1" key="1">
    <citation type="submission" date="2020-05" db="EMBL/GenBank/DDBJ databases">
        <title>Large-scale comparative analyses of tick genomes elucidate their genetic diversity and vector capacities.</title>
        <authorList>
            <person name="Jia N."/>
            <person name="Wang J."/>
            <person name="Shi W."/>
            <person name="Du L."/>
            <person name="Sun Y."/>
            <person name="Zhan W."/>
            <person name="Jiang J."/>
            <person name="Wang Q."/>
            <person name="Zhang B."/>
            <person name="Ji P."/>
            <person name="Sakyi L.B."/>
            <person name="Cui X."/>
            <person name="Yuan T."/>
            <person name="Jiang B."/>
            <person name="Yang W."/>
            <person name="Lam T.T.-Y."/>
            <person name="Chang Q."/>
            <person name="Ding S."/>
            <person name="Wang X."/>
            <person name="Zhu J."/>
            <person name="Ruan X."/>
            <person name="Zhao L."/>
            <person name="Wei J."/>
            <person name="Que T."/>
            <person name="Du C."/>
            <person name="Cheng J."/>
            <person name="Dai P."/>
            <person name="Han X."/>
            <person name="Huang E."/>
            <person name="Gao Y."/>
            <person name="Liu J."/>
            <person name="Shao H."/>
            <person name="Ye R."/>
            <person name="Li L."/>
            <person name="Wei W."/>
            <person name="Wang X."/>
            <person name="Wang C."/>
            <person name="Yang T."/>
            <person name="Huo Q."/>
            <person name="Li W."/>
            <person name="Guo W."/>
            <person name="Chen H."/>
            <person name="Zhou L."/>
            <person name="Ni X."/>
            <person name="Tian J."/>
            <person name="Zhou Y."/>
            <person name="Sheng Y."/>
            <person name="Liu T."/>
            <person name="Pan Y."/>
            <person name="Xia L."/>
            <person name="Li J."/>
            <person name="Zhao F."/>
            <person name="Cao W."/>
        </authorList>
    </citation>
    <scope>NUCLEOTIDE SEQUENCE</scope>
    <source>
        <strain evidence="1">Hyas-2018</strain>
    </source>
</reference>
<protein>
    <submittedName>
        <fullName evidence="1">Uncharacterized protein</fullName>
    </submittedName>
</protein>
<comment type="caution">
    <text evidence="1">The sequence shown here is derived from an EMBL/GenBank/DDBJ whole genome shotgun (WGS) entry which is preliminary data.</text>
</comment>
<dbReference type="EMBL" id="CM023488">
    <property type="protein sequence ID" value="KAH6923422.1"/>
    <property type="molecule type" value="Genomic_DNA"/>
</dbReference>
<sequence length="573" mass="63219">MNSREAKLYSNHTTLSQDDHKYWIWSFDEIGRYDLAACVDHVLEATGAPKLTIMALSQGLTITLVLLSTRPEYNEKIDLVIGYGPVANITHSGPPISLAMPILPSVLLALDPFSRGAYLGASDGLQRLVSILCEAIKGHLCSSAMTITHLGSPPQVNRIYKAKNFLMYDHGMLENQRRYGQVAPPAYPLEHIRTPFALFSSQGDLVADTRDVADLVKALGSNVISHIVCELIKYHGYPCELTYATTDDGYVLEVDHIPHDRGGSPSASYNGGTPRYPVLLVPVFCGASDVWFLNSPSQSLGKFCSNVFRYFDEIGRYDVAASVDHVLNATGAPKLTIMALSQGVIETLVLLSARPEYNNKVDLVIAYGPVANVTHVRGPLSIVPRLIRPVLFAMDPLYRGAYVGTSTGLQRFLSTICKVATGRLCSALVALTLLSSPLQLNKTRVPMYAGHYPKGTTVQNLRHLYQVYKAKDFVMYDHGAKENRLRYGQVAPPAYPLERISTRFAIFSSEGDVLADKRDVADLMTRLGSNVVFHRVVPEKTFGHVDFAIGYNAKEFLHDVAMDLIPQYATQRH</sequence>